<feature type="compositionally biased region" description="Basic residues" evidence="1">
    <location>
        <begin position="667"/>
        <end position="679"/>
    </location>
</feature>
<feature type="region of interest" description="Disordered" evidence="1">
    <location>
        <begin position="458"/>
        <end position="489"/>
    </location>
</feature>
<comment type="caution">
    <text evidence="2">The sequence shown here is derived from an EMBL/GenBank/DDBJ whole genome shotgun (WGS) entry which is preliminary data.</text>
</comment>
<feature type="region of interest" description="Disordered" evidence="1">
    <location>
        <begin position="607"/>
        <end position="636"/>
    </location>
</feature>
<name>A0AAD6TZZ7_9AGAR</name>
<protein>
    <submittedName>
        <fullName evidence="2">Uncharacterized protein</fullName>
    </submittedName>
</protein>
<sequence>MALLLRNPRRPLAFFLASPASPIPLAVDFDLDTGIIGTCRNPKTYSLSPLMLSKRFISICLFLNFKTMPQAVQFKVNCALVCCSTWLYRRLLALVCSRTEAVKLFRLTGAITCKSLENRRYNILSSCLACCTVRPQASIEKPVRFRDAAAMLTANQPINQLDLKRPSLVVLVSSCRPSLMLPRSPTSVLALKPPVPCLNQPYQMTFNYQHALEMPLLCSTTDAATYLSAQHSSVSLTMLDLPPTAYGTQDAATYLKRPTGTHPRLRHLLQLKFTGLRCKLGFNPNSFLLYQFNGRVQLESNIVPFVLSSSFKVYTDSIRRINEATAQRTGASFLTCKASPLDSTCTIASQRLSRNSDVQRRSRTRCGPRANSLRIASLERADCEASTVRFESARPRSAHPDISYKLRVPRRADSKTSFARLGGPPAPPSPRRLRQIGARALRARSSARVPESTRVTCLFTNSQPPRSDARLSLPMQGGPRALAGASGRARKFEGEGSLAPLAAGCTDAAGSPAPRANAVPGNRTSSGDTDGGLRGQGASRSQVVIAGRPDSRFGAGTHASAGAARAFTSTAPRPWARVWGVRECAGCARVRGLRPLAATRTRRVDQASPHCTGSGLVDGGGCGTSRTRGRPAFGEEQVARGGADRCSADLTAALVNGGRCAAERRDTRGRRGGLHPART</sequence>
<organism evidence="2 3">
    <name type="scientific">Mycena belliarum</name>
    <dbReference type="NCBI Taxonomy" id="1033014"/>
    <lineage>
        <taxon>Eukaryota</taxon>
        <taxon>Fungi</taxon>
        <taxon>Dikarya</taxon>
        <taxon>Basidiomycota</taxon>
        <taxon>Agaricomycotina</taxon>
        <taxon>Agaricomycetes</taxon>
        <taxon>Agaricomycetidae</taxon>
        <taxon>Agaricales</taxon>
        <taxon>Marasmiineae</taxon>
        <taxon>Mycenaceae</taxon>
        <taxon>Mycena</taxon>
    </lineage>
</organism>
<feature type="region of interest" description="Disordered" evidence="1">
    <location>
        <begin position="659"/>
        <end position="679"/>
    </location>
</feature>
<proteinExistence type="predicted"/>
<evidence type="ECO:0000313" key="2">
    <source>
        <dbReference type="EMBL" id="KAJ7081320.1"/>
    </source>
</evidence>
<dbReference type="EMBL" id="JARJCN010000050">
    <property type="protein sequence ID" value="KAJ7081320.1"/>
    <property type="molecule type" value="Genomic_DNA"/>
</dbReference>
<feature type="region of interest" description="Disordered" evidence="1">
    <location>
        <begin position="506"/>
        <end position="539"/>
    </location>
</feature>
<feature type="region of interest" description="Disordered" evidence="1">
    <location>
        <begin position="413"/>
        <end position="432"/>
    </location>
</feature>
<evidence type="ECO:0000313" key="3">
    <source>
        <dbReference type="Proteomes" id="UP001222325"/>
    </source>
</evidence>
<keyword evidence="3" id="KW-1185">Reference proteome</keyword>
<gene>
    <name evidence="2" type="ORF">B0H15DRAFT_803652</name>
</gene>
<dbReference type="AlphaFoldDB" id="A0AAD6TZZ7"/>
<reference evidence="2" key="1">
    <citation type="submission" date="2023-03" db="EMBL/GenBank/DDBJ databases">
        <title>Massive genome expansion in bonnet fungi (Mycena s.s.) driven by repeated elements and novel gene families across ecological guilds.</title>
        <authorList>
            <consortium name="Lawrence Berkeley National Laboratory"/>
            <person name="Harder C.B."/>
            <person name="Miyauchi S."/>
            <person name="Viragh M."/>
            <person name="Kuo A."/>
            <person name="Thoen E."/>
            <person name="Andreopoulos B."/>
            <person name="Lu D."/>
            <person name="Skrede I."/>
            <person name="Drula E."/>
            <person name="Henrissat B."/>
            <person name="Morin E."/>
            <person name="Kohler A."/>
            <person name="Barry K."/>
            <person name="LaButti K."/>
            <person name="Morin E."/>
            <person name="Salamov A."/>
            <person name="Lipzen A."/>
            <person name="Mereny Z."/>
            <person name="Hegedus B."/>
            <person name="Baldrian P."/>
            <person name="Stursova M."/>
            <person name="Weitz H."/>
            <person name="Taylor A."/>
            <person name="Grigoriev I.V."/>
            <person name="Nagy L.G."/>
            <person name="Martin F."/>
            <person name="Kauserud H."/>
        </authorList>
    </citation>
    <scope>NUCLEOTIDE SEQUENCE</scope>
    <source>
        <strain evidence="2">CBHHK173m</strain>
    </source>
</reference>
<evidence type="ECO:0000256" key="1">
    <source>
        <dbReference type="SAM" id="MobiDB-lite"/>
    </source>
</evidence>
<dbReference type="Proteomes" id="UP001222325">
    <property type="component" value="Unassembled WGS sequence"/>
</dbReference>
<accession>A0AAD6TZZ7</accession>